<reference evidence="1 2" key="1">
    <citation type="submission" date="2018-04" db="EMBL/GenBank/DDBJ databases">
        <authorList>
            <person name="Go L.Y."/>
            <person name="Mitchell J.A."/>
        </authorList>
    </citation>
    <scope>NUCLEOTIDE SEQUENCE [LARGE SCALE GENOMIC DNA]</scope>
    <source>
        <strain evidence="1">ULC066bin1</strain>
    </source>
</reference>
<evidence type="ECO:0000313" key="2">
    <source>
        <dbReference type="Proteomes" id="UP000249467"/>
    </source>
</evidence>
<dbReference type="Proteomes" id="UP000249467">
    <property type="component" value="Unassembled WGS sequence"/>
</dbReference>
<dbReference type="GO" id="GO:0016787">
    <property type="term" value="F:hydrolase activity"/>
    <property type="evidence" value="ECO:0007669"/>
    <property type="project" value="UniProtKB-KW"/>
</dbReference>
<reference evidence="1 2" key="2">
    <citation type="submission" date="2018-06" db="EMBL/GenBank/DDBJ databases">
        <title>Metagenomic assembly of (sub)arctic Cyanobacteria and their associated microbiome from non-axenic cultures.</title>
        <authorList>
            <person name="Baurain D."/>
        </authorList>
    </citation>
    <scope>NUCLEOTIDE SEQUENCE [LARGE SCALE GENOMIC DNA]</scope>
    <source>
        <strain evidence="1">ULC066bin1</strain>
    </source>
</reference>
<dbReference type="EMBL" id="QBML01000018">
    <property type="protein sequence ID" value="PZO39443.1"/>
    <property type="molecule type" value="Genomic_DNA"/>
</dbReference>
<name>A0A2W4W2Z3_9CYAN</name>
<accession>A0A2W4W2Z3</accession>
<proteinExistence type="predicted"/>
<dbReference type="PANTHER" id="PTHR36142">
    <property type="entry name" value="METALLO-HYDROLASE/OXIDOREDUCTASE SUPERFAMILY PROTEIN"/>
    <property type="match status" value="1"/>
</dbReference>
<protein>
    <submittedName>
        <fullName evidence="1">Zn-dependent hydrolase</fullName>
    </submittedName>
</protein>
<dbReference type="Pfam" id="PF13483">
    <property type="entry name" value="Lactamase_B_3"/>
    <property type="match status" value="1"/>
</dbReference>
<dbReference type="InterPro" id="IPR036866">
    <property type="entry name" value="RibonucZ/Hydroxyglut_hydro"/>
</dbReference>
<keyword evidence="1" id="KW-0378">Hydrolase</keyword>
<sequence>MHLTWLDSNSWLIEIAGKRILLDPWLVDPLMFGNAAWFFKAERLTSREIPQNIDLILLSQGLPDHAHPETLKRLDRQIPVVGSPSAAKLVRELGYTQVTSLSHGEVFNIANRLDIRSVIGSPTGPTTLENGYILKDLVEESSIYYEPHGYHSTSIQEFAPVDVVITPTIDLKLPLIGTVIKGQQGAVQVAKMLSPQIILPTAAGGDLSYGGFLLKLLKAEGTIDSLRSLFADNNLSTKIIEPKPWERFEINLQKLNLINL</sequence>
<gene>
    <name evidence="1" type="ORF">DCF19_14400</name>
</gene>
<comment type="caution">
    <text evidence="1">The sequence shown here is derived from an EMBL/GenBank/DDBJ whole genome shotgun (WGS) entry which is preliminary data.</text>
</comment>
<dbReference type="SUPFAM" id="SSF56281">
    <property type="entry name" value="Metallo-hydrolase/oxidoreductase"/>
    <property type="match status" value="1"/>
</dbReference>
<dbReference type="AlphaFoldDB" id="A0A2W4W2Z3"/>
<organism evidence="1 2">
    <name type="scientific">Pseudanabaena frigida</name>
    <dbReference type="NCBI Taxonomy" id="945775"/>
    <lineage>
        <taxon>Bacteria</taxon>
        <taxon>Bacillati</taxon>
        <taxon>Cyanobacteriota</taxon>
        <taxon>Cyanophyceae</taxon>
        <taxon>Pseudanabaenales</taxon>
        <taxon>Pseudanabaenaceae</taxon>
        <taxon>Pseudanabaena</taxon>
    </lineage>
</organism>
<dbReference type="Gene3D" id="3.60.15.10">
    <property type="entry name" value="Ribonuclease Z/Hydroxyacylglutathione hydrolase-like"/>
    <property type="match status" value="1"/>
</dbReference>
<evidence type="ECO:0000313" key="1">
    <source>
        <dbReference type="EMBL" id="PZO39443.1"/>
    </source>
</evidence>
<dbReference type="PANTHER" id="PTHR36142:SF2">
    <property type="entry name" value="METALLO-HYDROLASE_OXIDOREDUCTASE SUPERFAMILY PROTEIN"/>
    <property type="match status" value="1"/>
</dbReference>